<proteinExistence type="predicted"/>
<dbReference type="AlphaFoldDB" id="A0A9X2ZYM6"/>
<keyword evidence="4" id="KW-1185">Reference proteome</keyword>
<dbReference type="PROSITE" id="PS51257">
    <property type="entry name" value="PROKAR_LIPOPROTEIN"/>
    <property type="match status" value="1"/>
</dbReference>
<organism evidence="3 4">
    <name type="scientific">Umezawaea endophytica</name>
    <dbReference type="NCBI Taxonomy" id="1654476"/>
    <lineage>
        <taxon>Bacteria</taxon>
        <taxon>Bacillati</taxon>
        <taxon>Actinomycetota</taxon>
        <taxon>Actinomycetes</taxon>
        <taxon>Pseudonocardiales</taxon>
        <taxon>Pseudonocardiaceae</taxon>
        <taxon>Umezawaea</taxon>
    </lineage>
</organism>
<evidence type="ECO:0000313" key="4">
    <source>
        <dbReference type="Proteomes" id="UP001141259"/>
    </source>
</evidence>
<feature type="chain" id="PRO_5040839527" evidence="2">
    <location>
        <begin position="28"/>
        <end position="197"/>
    </location>
</feature>
<dbReference type="Pfam" id="PF12079">
    <property type="entry name" value="DUF3558"/>
    <property type="match status" value="1"/>
</dbReference>
<keyword evidence="2" id="KW-0732">Signal</keyword>
<evidence type="ECO:0000256" key="2">
    <source>
        <dbReference type="SAM" id="SignalP"/>
    </source>
</evidence>
<feature type="signal peptide" evidence="2">
    <location>
        <begin position="1"/>
        <end position="27"/>
    </location>
</feature>
<dbReference type="EMBL" id="JANYMP010000002">
    <property type="protein sequence ID" value="MCS7476609.1"/>
    <property type="molecule type" value="Genomic_DNA"/>
</dbReference>
<dbReference type="RefSeq" id="WP_259622095.1">
    <property type="nucleotide sequence ID" value="NZ_JANYMP010000002.1"/>
</dbReference>
<sequence length="197" mass="20358">MHMRRVTALTAVLTMALSLGLAGCAQKINGTAVMAADASVEKPTTTTKGKPTTTAKAPTTSAKPTETKPAGKIKITTKKKTESNCEILSPEEVAAALGAKPAPTPGCVQTTSDPLVVILLMVTLSDYDGTAREIEVAGNTAYEIKEGNDCSVMIMLTDDPEVITPALLASVTPLDEVDTCGLALKLATAAFNKIPNA</sequence>
<feature type="region of interest" description="Disordered" evidence="1">
    <location>
        <begin position="40"/>
        <end position="70"/>
    </location>
</feature>
<gene>
    <name evidence="3" type="ORF">NZH93_07075</name>
</gene>
<name>A0A9X2ZYM6_9PSEU</name>
<evidence type="ECO:0000256" key="1">
    <source>
        <dbReference type="SAM" id="MobiDB-lite"/>
    </source>
</evidence>
<evidence type="ECO:0000313" key="3">
    <source>
        <dbReference type="EMBL" id="MCS7476609.1"/>
    </source>
</evidence>
<dbReference type="Proteomes" id="UP001141259">
    <property type="component" value="Unassembled WGS sequence"/>
</dbReference>
<reference evidence="3" key="1">
    <citation type="submission" date="2022-08" db="EMBL/GenBank/DDBJ databases">
        <authorList>
            <person name="Tistechok S."/>
            <person name="Samborskyy M."/>
            <person name="Roman I."/>
        </authorList>
    </citation>
    <scope>NUCLEOTIDE SEQUENCE</scope>
    <source>
        <strain evidence="3">DSM 103496</strain>
    </source>
</reference>
<comment type="caution">
    <text evidence="3">The sequence shown here is derived from an EMBL/GenBank/DDBJ whole genome shotgun (WGS) entry which is preliminary data.</text>
</comment>
<dbReference type="InterPro" id="IPR024520">
    <property type="entry name" value="DUF3558"/>
</dbReference>
<protein>
    <submittedName>
        <fullName evidence="3">DUF3558 domain-containing protein</fullName>
    </submittedName>
</protein>
<accession>A0A9X2ZYM6</accession>
<feature type="compositionally biased region" description="Low complexity" evidence="1">
    <location>
        <begin position="42"/>
        <end position="70"/>
    </location>
</feature>